<gene>
    <name evidence="2" type="ORF">IMG5_003400</name>
</gene>
<feature type="transmembrane region" description="Helical" evidence="1">
    <location>
        <begin position="54"/>
        <end position="78"/>
    </location>
</feature>
<sequence>MIINPVLQSLKDLIVNLWKKINSDKGFISLFQPQDMSNYRNNMKVYKVKWTLRWFLIFYKIILLQQTHCIICLSFLDFKVILRKQTQCQNRFFSFTKIALGMNLVKFSTIARIFTVCNLWIINSRILYLMLY</sequence>
<reference evidence="2 3" key="1">
    <citation type="submission" date="2011-07" db="EMBL/GenBank/DDBJ databases">
        <authorList>
            <person name="Coyne R."/>
            <person name="Brami D."/>
            <person name="Johnson J."/>
            <person name="Hostetler J."/>
            <person name="Hannick L."/>
            <person name="Clark T."/>
            <person name="Cassidy-Hanley D."/>
            <person name="Inman J."/>
        </authorList>
    </citation>
    <scope>NUCLEOTIDE SEQUENCE [LARGE SCALE GENOMIC DNA]</scope>
    <source>
        <strain evidence="2 3">G5</strain>
    </source>
</reference>
<evidence type="ECO:0000313" key="3">
    <source>
        <dbReference type="Proteomes" id="UP000008983"/>
    </source>
</evidence>
<protein>
    <submittedName>
        <fullName evidence="2">Uncharacterized protein</fullName>
    </submittedName>
</protein>
<dbReference type="AlphaFoldDB" id="G0QJ98"/>
<evidence type="ECO:0000256" key="1">
    <source>
        <dbReference type="SAM" id="Phobius"/>
    </source>
</evidence>
<name>G0QJ98_ICHMU</name>
<dbReference type="InParanoid" id="G0QJ98"/>
<organism evidence="2 3">
    <name type="scientific">Ichthyophthirius multifiliis</name>
    <name type="common">White spot disease agent</name>
    <name type="synonym">Ich</name>
    <dbReference type="NCBI Taxonomy" id="5932"/>
    <lineage>
        <taxon>Eukaryota</taxon>
        <taxon>Sar</taxon>
        <taxon>Alveolata</taxon>
        <taxon>Ciliophora</taxon>
        <taxon>Intramacronucleata</taxon>
        <taxon>Oligohymenophorea</taxon>
        <taxon>Hymenostomatida</taxon>
        <taxon>Ophryoglenina</taxon>
        <taxon>Ichthyophthirius</taxon>
    </lineage>
</organism>
<feature type="transmembrane region" description="Helical" evidence="1">
    <location>
        <begin position="98"/>
        <end position="122"/>
    </location>
</feature>
<keyword evidence="3" id="KW-1185">Reference proteome</keyword>
<evidence type="ECO:0000313" key="2">
    <source>
        <dbReference type="EMBL" id="EGR34707.1"/>
    </source>
</evidence>
<dbReference type="RefSeq" id="XP_004040011.1">
    <property type="nucleotide sequence ID" value="XM_004039963.1"/>
</dbReference>
<dbReference type="GeneID" id="14910903"/>
<proteinExistence type="predicted"/>
<dbReference type="EMBL" id="GL983053">
    <property type="protein sequence ID" value="EGR34707.1"/>
    <property type="molecule type" value="Genomic_DNA"/>
</dbReference>
<dbReference type="Proteomes" id="UP000008983">
    <property type="component" value="Unassembled WGS sequence"/>
</dbReference>
<keyword evidence="1" id="KW-0812">Transmembrane</keyword>
<keyword evidence="1" id="KW-0472">Membrane</keyword>
<keyword evidence="1" id="KW-1133">Transmembrane helix</keyword>
<accession>G0QJ98</accession>